<name>A0A7D4CVK1_9BACL</name>
<organism evidence="2 3">
    <name type="scientific">Kroppenstedtia pulmonis</name>
    <dbReference type="NCBI Taxonomy" id="1380685"/>
    <lineage>
        <taxon>Bacteria</taxon>
        <taxon>Bacillati</taxon>
        <taxon>Bacillota</taxon>
        <taxon>Bacilli</taxon>
        <taxon>Bacillales</taxon>
        <taxon>Thermoactinomycetaceae</taxon>
        <taxon>Kroppenstedtia</taxon>
    </lineage>
</organism>
<sequence>MNRVKKTFYLLCLVFLLTGCMRTEQFNAKVSQELPENIQRVQTALDEYQKGTPVFPLKKAPANASLYQKYMIDFSKMKNVLSEPPATSFEKGGHYIYVIADPGKNPQVRVMDLRIIEQIRKLQAQVDAQLQDRKPLPKGEKVGQNLYLLDFKVLGENKEQISSPYSSQQKLPVLVDGKGKIYLDYRVEVMQKLEKEGKDPKEKDLRELLYRDSYFVPVFSPAIHYEKGDPVLRAD</sequence>
<proteinExistence type="predicted"/>
<dbReference type="EMBL" id="CP048104">
    <property type="protein sequence ID" value="QKG84317.1"/>
    <property type="molecule type" value="Genomic_DNA"/>
</dbReference>
<dbReference type="AlphaFoldDB" id="A0A7D4CVK1"/>
<gene>
    <name evidence="2" type="ORF">GXN76_07405</name>
</gene>
<dbReference type="KEGG" id="kpul:GXN76_07405"/>
<keyword evidence="3" id="KW-1185">Reference proteome</keyword>
<evidence type="ECO:0000256" key="1">
    <source>
        <dbReference type="SAM" id="SignalP"/>
    </source>
</evidence>
<protein>
    <recommendedName>
        <fullName evidence="4">Lipoprotein</fullName>
    </recommendedName>
</protein>
<dbReference type="Proteomes" id="UP000503088">
    <property type="component" value="Chromosome"/>
</dbReference>
<keyword evidence="1" id="KW-0732">Signal</keyword>
<feature type="signal peptide" evidence="1">
    <location>
        <begin position="1"/>
        <end position="28"/>
    </location>
</feature>
<reference evidence="2 3" key="1">
    <citation type="submission" date="2020-01" db="EMBL/GenBank/DDBJ databases">
        <authorList>
            <person name="Gulvik C.A."/>
            <person name="Batra D.G."/>
        </authorList>
    </citation>
    <scope>NUCLEOTIDE SEQUENCE [LARGE SCALE GENOMIC DNA]</scope>
    <source>
        <strain evidence="2 3">W9323</strain>
    </source>
</reference>
<accession>A0A7D4CVK1</accession>
<evidence type="ECO:0000313" key="3">
    <source>
        <dbReference type="Proteomes" id="UP000503088"/>
    </source>
</evidence>
<dbReference type="PROSITE" id="PS51257">
    <property type="entry name" value="PROKAR_LIPOPROTEIN"/>
    <property type="match status" value="1"/>
</dbReference>
<feature type="chain" id="PRO_5028950887" description="Lipoprotein" evidence="1">
    <location>
        <begin position="29"/>
        <end position="235"/>
    </location>
</feature>
<evidence type="ECO:0008006" key="4">
    <source>
        <dbReference type="Google" id="ProtNLM"/>
    </source>
</evidence>
<evidence type="ECO:0000313" key="2">
    <source>
        <dbReference type="EMBL" id="QKG84317.1"/>
    </source>
</evidence>
<dbReference type="RefSeq" id="WP_173221903.1">
    <property type="nucleotide sequence ID" value="NZ_CP048104.1"/>
</dbReference>